<evidence type="ECO:0000256" key="3">
    <source>
        <dbReference type="ARBA" id="ARBA00022553"/>
    </source>
</evidence>
<keyword evidence="3" id="KW-0597">Phosphoprotein</keyword>
<evidence type="ECO:0000256" key="10">
    <source>
        <dbReference type="SAM" id="MobiDB-lite"/>
    </source>
</evidence>
<sequence length="850" mass="91669">MPRLAGIPASVIMNYVPKMHPISGMACLSHTATFCLLAFSLASIITGVSCSQPCTPQTSPLSHRVHAYDKQPRQCLAGCVSAASSDPDVVEVHVVNLRSSTAPTSTSATDSESSTPQNLVDFHFKPKQAGFFARSLVFVLNSAEPVRWSVEGENMLSIPSFTIKIVVPLHSCQSVSWNPGISLSVNVECAALPHNNSDLLVFTQTHYGSVSTFSEVLDANAISLLVGSGITSPPTCIIQSDFQTPDFTARHVLEQPITGCQAPNLLGPLQPEFHVVLLGDVAGALATDTGDPPIVTLELQPVRSTDSSCDIILVLVSEANATWKVNPGRRRGLLQVMTPNSVDMRQDFMNRVEEQELPRNTAGLMAWAEMKEWPLTSFTSAESANEFIISIEHKNAPTREPPSRLSIITQYTDTDCRRDGITVRILRKVMDAFDLSAGNMMLRDHSCKAVESGDYYVIDTHRDQCGTTMTVMDTGQVVYHNEVIYSNAESVIEGSGESDLERLMGGLPVDDEQSLTAQVPFTCEYDSKGEVLTSGLFGGERKPTITISMDMYTGNDFAEKQTTFPFTFQIGERVYFEVALKDSLQLSIVPSQCWLSPGSRALTDNLHFLIYNGCARDETLIFHRDVSTSGQFRRFSYDVPDLQWDALYYIHCELGICSRDGTGSSRGIPVCESIMDPDTGCLAINKQNGLVLDFPTQSLYLGPYKTSTSSVLPQNEGTIVSKGPGEIDDESIDCEAEGLGTGPAAAIAVASFVMGMVLMGALWFIHTHTGPHTGPPPSASPCTASTASSPSANGHLMNGHIPNGAIPNGTVPSGAIPNGHIPAGFMASKLNPNGIPLQGMRHVDPSPEDV</sequence>
<accession>A0A914AJ35</accession>
<keyword evidence="14" id="KW-1185">Reference proteome</keyword>
<keyword evidence="2" id="KW-1003">Cell membrane</keyword>
<dbReference type="OMA" id="WYIHART"/>
<dbReference type="Gene3D" id="2.60.40.3210">
    <property type="entry name" value="Zona pellucida, ZP-N domain"/>
    <property type="match status" value="1"/>
</dbReference>
<dbReference type="RefSeq" id="XP_038063653.1">
    <property type="nucleotide sequence ID" value="XM_038207725.1"/>
</dbReference>
<dbReference type="InterPro" id="IPR055356">
    <property type="entry name" value="ZP-N"/>
</dbReference>
<dbReference type="Pfam" id="PF00100">
    <property type="entry name" value="Zona_pellucida"/>
    <property type="match status" value="1"/>
</dbReference>
<dbReference type="AlphaFoldDB" id="A0A914AJ35"/>
<dbReference type="SMART" id="SM00241">
    <property type="entry name" value="ZP"/>
    <property type="match status" value="1"/>
</dbReference>
<keyword evidence="8" id="KW-1015">Disulfide bond</keyword>
<feature type="domain" description="ZP" evidence="12">
    <location>
        <begin position="415"/>
        <end position="678"/>
    </location>
</feature>
<protein>
    <recommendedName>
        <fullName evidence="12">ZP domain-containing protein</fullName>
    </recommendedName>
</protein>
<dbReference type="PANTHER" id="PTHR14002:SF45">
    <property type="entry name" value="ZP DOMAIN-CONTAINING PROTEIN"/>
    <property type="match status" value="1"/>
</dbReference>
<evidence type="ECO:0000256" key="8">
    <source>
        <dbReference type="ARBA" id="ARBA00023157"/>
    </source>
</evidence>
<dbReference type="InterPro" id="IPR058899">
    <property type="entry name" value="TGFBR3/Endoglin-like_N"/>
</dbReference>
<dbReference type="Pfam" id="PF23344">
    <property type="entry name" value="ZP-N"/>
    <property type="match status" value="1"/>
</dbReference>
<evidence type="ECO:0000256" key="7">
    <source>
        <dbReference type="ARBA" id="ARBA00023136"/>
    </source>
</evidence>
<dbReference type="Proteomes" id="UP000887568">
    <property type="component" value="Unplaced"/>
</dbReference>
<dbReference type="PANTHER" id="PTHR14002">
    <property type="entry name" value="ENDOGLIN/TGF-BETA RECEPTOR TYPE III"/>
    <property type="match status" value="1"/>
</dbReference>
<feature type="region of interest" description="Disordered" evidence="10">
    <location>
        <begin position="772"/>
        <end position="811"/>
    </location>
</feature>
<dbReference type="CTD" id="7049"/>
<dbReference type="InterPro" id="IPR042235">
    <property type="entry name" value="ZP-C_dom"/>
</dbReference>
<evidence type="ECO:0000259" key="12">
    <source>
        <dbReference type="PROSITE" id="PS51034"/>
    </source>
</evidence>
<proteinExistence type="predicted"/>
<dbReference type="InterPro" id="IPR055355">
    <property type="entry name" value="ZP-C"/>
</dbReference>
<keyword evidence="4 11" id="KW-0812">Transmembrane</keyword>
<evidence type="ECO:0000256" key="11">
    <source>
        <dbReference type="SAM" id="Phobius"/>
    </source>
</evidence>
<evidence type="ECO:0000256" key="9">
    <source>
        <dbReference type="ARBA" id="ARBA00023180"/>
    </source>
</evidence>
<dbReference type="Pfam" id="PF26060">
    <property type="entry name" value="TGFBR3_N"/>
    <property type="match status" value="2"/>
</dbReference>
<name>A0A914AJ35_PATMI</name>
<comment type="subcellular location">
    <subcellularLocation>
        <location evidence="1">Cell membrane</location>
        <topology evidence="1">Single-pass type I membrane protein</topology>
    </subcellularLocation>
</comment>
<dbReference type="InterPro" id="IPR001507">
    <property type="entry name" value="ZP_dom"/>
</dbReference>
<dbReference type="OrthoDB" id="6420824at2759"/>
<keyword evidence="7 11" id="KW-0472">Membrane</keyword>
<keyword evidence="6 11" id="KW-1133">Transmembrane helix</keyword>
<evidence type="ECO:0000313" key="13">
    <source>
        <dbReference type="EnsemblMetazoa" id="XP_038063653.1"/>
    </source>
</evidence>
<evidence type="ECO:0000256" key="5">
    <source>
        <dbReference type="ARBA" id="ARBA00022729"/>
    </source>
</evidence>
<evidence type="ECO:0000256" key="4">
    <source>
        <dbReference type="ARBA" id="ARBA00022692"/>
    </source>
</evidence>
<evidence type="ECO:0000256" key="1">
    <source>
        <dbReference type="ARBA" id="ARBA00004251"/>
    </source>
</evidence>
<reference evidence="13" key="1">
    <citation type="submission" date="2022-11" db="UniProtKB">
        <authorList>
            <consortium name="EnsemblMetazoa"/>
        </authorList>
    </citation>
    <scope>IDENTIFICATION</scope>
</reference>
<keyword evidence="5" id="KW-0732">Signal</keyword>
<dbReference type="Gene3D" id="2.60.40.4100">
    <property type="entry name" value="Zona pellucida, ZP-C domain"/>
    <property type="match status" value="1"/>
</dbReference>
<keyword evidence="9" id="KW-0325">Glycoprotein</keyword>
<evidence type="ECO:0000256" key="2">
    <source>
        <dbReference type="ARBA" id="ARBA00022475"/>
    </source>
</evidence>
<evidence type="ECO:0000313" key="14">
    <source>
        <dbReference type="Proteomes" id="UP000887568"/>
    </source>
</evidence>
<organism evidence="13 14">
    <name type="scientific">Patiria miniata</name>
    <name type="common">Bat star</name>
    <name type="synonym">Asterina miniata</name>
    <dbReference type="NCBI Taxonomy" id="46514"/>
    <lineage>
        <taxon>Eukaryota</taxon>
        <taxon>Metazoa</taxon>
        <taxon>Echinodermata</taxon>
        <taxon>Eleutherozoa</taxon>
        <taxon>Asterozoa</taxon>
        <taxon>Asteroidea</taxon>
        <taxon>Valvatacea</taxon>
        <taxon>Valvatida</taxon>
        <taxon>Asterinidae</taxon>
        <taxon>Patiria</taxon>
    </lineage>
</organism>
<dbReference type="PROSITE" id="PS51034">
    <property type="entry name" value="ZP_2"/>
    <property type="match status" value="1"/>
</dbReference>
<feature type="compositionally biased region" description="Low complexity" evidence="10">
    <location>
        <begin position="780"/>
        <end position="792"/>
    </location>
</feature>
<dbReference type="EnsemblMetazoa" id="XM_038207725.1">
    <property type="protein sequence ID" value="XP_038063653.1"/>
    <property type="gene ID" value="LOC119734298"/>
</dbReference>
<evidence type="ECO:0000256" key="6">
    <source>
        <dbReference type="ARBA" id="ARBA00022989"/>
    </source>
</evidence>
<dbReference type="GeneID" id="119734298"/>
<feature type="transmembrane region" description="Helical" evidence="11">
    <location>
        <begin position="744"/>
        <end position="765"/>
    </location>
</feature>